<reference evidence="1 2" key="1">
    <citation type="submission" date="2020-04" db="EMBL/GenBank/DDBJ databases">
        <authorList>
            <person name="Hogendoorn C."/>
        </authorList>
    </citation>
    <scope>NUCLEOTIDE SEQUENCE [LARGE SCALE GENOMIC DNA]</scope>
    <source>
        <strain evidence="1">COOX1</strain>
    </source>
</reference>
<accession>A0A6F9E1U6</accession>
<evidence type="ECO:0000313" key="2">
    <source>
        <dbReference type="Proteomes" id="UP000502196"/>
    </source>
</evidence>
<sequence>MPFLLILSGERLGQAVRVIVLFPGLVVERILIHARIKTEFDRAQMNCPSRKHRPFRALPRIGIHFAYQRGKGLRATVSRRPTAA</sequence>
<protein>
    <submittedName>
        <fullName evidence="1">Uncharacterized protein</fullName>
    </submittedName>
</protein>
<gene>
    <name evidence="1" type="ORF">COOX1_0795</name>
</gene>
<dbReference type="EMBL" id="LR792683">
    <property type="protein sequence ID" value="CAB3391204.1"/>
    <property type="molecule type" value="Genomic_DNA"/>
</dbReference>
<organism evidence="1 2">
    <name type="scientific">Kyrpidia spormannii</name>
    <dbReference type="NCBI Taxonomy" id="2055160"/>
    <lineage>
        <taxon>Bacteria</taxon>
        <taxon>Bacillati</taxon>
        <taxon>Bacillota</taxon>
        <taxon>Bacilli</taxon>
        <taxon>Bacillales</taxon>
        <taxon>Alicyclobacillaceae</taxon>
        <taxon>Kyrpidia</taxon>
    </lineage>
</organism>
<dbReference type="Proteomes" id="UP000502196">
    <property type="component" value="Chromosome"/>
</dbReference>
<name>A0A6F9E1U6_9BACL</name>
<dbReference type="AlphaFoldDB" id="A0A6F9E1U6"/>
<proteinExistence type="predicted"/>
<evidence type="ECO:0000313" key="1">
    <source>
        <dbReference type="EMBL" id="CAB3391204.1"/>
    </source>
</evidence>